<comment type="caution">
    <text evidence="2">The sequence shown here is derived from an EMBL/GenBank/DDBJ whole genome shotgun (WGS) entry which is preliminary data.</text>
</comment>
<dbReference type="RefSeq" id="WP_132322283.1">
    <property type="nucleotide sequence ID" value="NZ_SMKR01000084.1"/>
</dbReference>
<dbReference type="SUPFAM" id="SSF52172">
    <property type="entry name" value="CheY-like"/>
    <property type="match status" value="1"/>
</dbReference>
<dbReference type="InterPro" id="IPR005561">
    <property type="entry name" value="ANTAR"/>
</dbReference>
<gene>
    <name evidence="2" type="ORF">E1218_19820</name>
</gene>
<dbReference type="GO" id="GO:0003723">
    <property type="term" value="F:RNA binding"/>
    <property type="evidence" value="ECO:0007669"/>
    <property type="project" value="InterPro"/>
</dbReference>
<dbReference type="PROSITE" id="PS50921">
    <property type="entry name" value="ANTAR"/>
    <property type="match status" value="1"/>
</dbReference>
<dbReference type="SMART" id="SM01012">
    <property type="entry name" value="ANTAR"/>
    <property type="match status" value="1"/>
</dbReference>
<dbReference type="OrthoDB" id="3688893at2"/>
<organism evidence="2 3">
    <name type="scientific">Kribbella turkmenica</name>
    <dbReference type="NCBI Taxonomy" id="2530375"/>
    <lineage>
        <taxon>Bacteria</taxon>
        <taxon>Bacillati</taxon>
        <taxon>Actinomycetota</taxon>
        <taxon>Actinomycetes</taxon>
        <taxon>Propionibacteriales</taxon>
        <taxon>Kribbellaceae</taxon>
        <taxon>Kribbella</taxon>
    </lineage>
</organism>
<evidence type="ECO:0000313" key="2">
    <source>
        <dbReference type="EMBL" id="TDD22202.1"/>
    </source>
</evidence>
<dbReference type="InterPro" id="IPR011006">
    <property type="entry name" value="CheY-like_superfamily"/>
</dbReference>
<evidence type="ECO:0000259" key="1">
    <source>
        <dbReference type="PROSITE" id="PS50921"/>
    </source>
</evidence>
<dbReference type="EMBL" id="SMKR01000084">
    <property type="protein sequence ID" value="TDD22202.1"/>
    <property type="molecule type" value="Genomic_DNA"/>
</dbReference>
<proteinExistence type="predicted"/>
<dbReference type="Proteomes" id="UP000295172">
    <property type="component" value="Unassembled WGS sequence"/>
</dbReference>
<protein>
    <submittedName>
        <fullName evidence="2">ANTAR domain-containing protein</fullName>
    </submittedName>
</protein>
<keyword evidence="3" id="KW-1185">Reference proteome</keyword>
<name>A0A4R4WWY9_9ACTN</name>
<dbReference type="AlphaFoldDB" id="A0A4R4WWY9"/>
<dbReference type="InterPro" id="IPR036388">
    <property type="entry name" value="WH-like_DNA-bd_sf"/>
</dbReference>
<accession>A0A4R4WWY9</accession>
<evidence type="ECO:0000313" key="3">
    <source>
        <dbReference type="Proteomes" id="UP000295172"/>
    </source>
</evidence>
<feature type="domain" description="ANTAR" evidence="1">
    <location>
        <begin position="2"/>
        <end position="63"/>
    </location>
</feature>
<dbReference type="Gene3D" id="1.10.10.10">
    <property type="entry name" value="Winged helix-like DNA-binding domain superfamily/Winged helix DNA-binding domain"/>
    <property type="match status" value="1"/>
</dbReference>
<reference evidence="2 3" key="1">
    <citation type="submission" date="2019-02" db="EMBL/GenBank/DDBJ databases">
        <title>Draft genome sequences of novel Actinobacteria.</title>
        <authorList>
            <person name="Sahin N."/>
            <person name="Ay H."/>
            <person name="Saygin H."/>
        </authorList>
    </citation>
    <scope>NUCLEOTIDE SEQUENCE [LARGE SCALE GENOMIC DNA]</scope>
    <source>
        <strain evidence="2 3">16K104</strain>
    </source>
</reference>
<sequence length="72" mass="8133">MAIAQARHRESMANAVEARKLVGQAVGILMQRFDISADLAFHVLSRHSQHSNTKLRQIAEYVVQHRRLPSAD</sequence>
<dbReference type="Pfam" id="PF03861">
    <property type="entry name" value="ANTAR"/>
    <property type="match status" value="1"/>
</dbReference>